<dbReference type="Pfam" id="PF09837">
    <property type="entry name" value="DUF2064"/>
    <property type="match status" value="1"/>
</dbReference>
<dbReference type="SUPFAM" id="SSF53448">
    <property type="entry name" value="Nucleotide-diphospho-sugar transferases"/>
    <property type="match status" value="1"/>
</dbReference>
<reference evidence="2" key="1">
    <citation type="submission" date="2018-06" db="EMBL/GenBank/DDBJ databases">
        <authorList>
            <person name="Zhirakovskaya E."/>
        </authorList>
    </citation>
    <scope>NUCLEOTIDE SEQUENCE</scope>
</reference>
<dbReference type="Gene3D" id="3.90.550.10">
    <property type="entry name" value="Spore Coat Polysaccharide Biosynthesis Protein SpsA, Chain A"/>
    <property type="match status" value="1"/>
</dbReference>
<dbReference type="PROSITE" id="PS50943">
    <property type="entry name" value="HTH_CROC1"/>
    <property type="match status" value="1"/>
</dbReference>
<protein>
    <recommendedName>
        <fullName evidence="1">HTH cro/C1-type domain-containing protein</fullName>
    </recommendedName>
</protein>
<dbReference type="InterPro" id="IPR018641">
    <property type="entry name" value="Trfase_1_rSAM/seldom-assoc"/>
</dbReference>
<organism evidence="2">
    <name type="scientific">hydrothermal vent metagenome</name>
    <dbReference type="NCBI Taxonomy" id="652676"/>
    <lineage>
        <taxon>unclassified sequences</taxon>
        <taxon>metagenomes</taxon>
        <taxon>ecological metagenomes</taxon>
    </lineage>
</organism>
<name>A0A3B1CHI0_9ZZZZ</name>
<accession>A0A3B1CHI0</accession>
<evidence type="ECO:0000259" key="1">
    <source>
        <dbReference type="PROSITE" id="PS50943"/>
    </source>
</evidence>
<proteinExistence type="predicted"/>
<dbReference type="EMBL" id="UOGA01000323">
    <property type="protein sequence ID" value="VAX26031.1"/>
    <property type="molecule type" value="Genomic_DNA"/>
</dbReference>
<dbReference type="PANTHER" id="PTHR36529:SF1">
    <property type="entry name" value="GLYCOSYLTRANSFERASE"/>
    <property type="match status" value="1"/>
</dbReference>
<sequence length="256" mass="28312">MKTLIVFAKAPVAGNVKTRLLESTPLDEGQVLDLYTAFLTDTLTMATLTGAETIAIHYTPATEEKKMRKIVRGLRIGSRNERRFTFAPQEGQTFTDRIAHSFRLAVKQGGGQLAMIGSDSPLIRPQMIDTAFEFIYSRSGMALGPSMEGGVYLIGFNADAPVDFERVFTKGSEIENLVKIAKALNMPLKILPETLDVDVASDLVSLVSIIRALSYERKFTDQVFPVNTGKMIENLKLKIARAPDNSRGKFLEFSDE</sequence>
<dbReference type="InterPro" id="IPR029044">
    <property type="entry name" value="Nucleotide-diphossugar_trans"/>
</dbReference>
<dbReference type="AlphaFoldDB" id="A0A3B1CHI0"/>
<dbReference type="InterPro" id="IPR001387">
    <property type="entry name" value="Cro/C1-type_HTH"/>
</dbReference>
<feature type="domain" description="HTH cro/C1-type" evidence="1">
    <location>
        <begin position="174"/>
        <end position="191"/>
    </location>
</feature>
<dbReference type="PANTHER" id="PTHR36529">
    <property type="entry name" value="SLL1095 PROTEIN"/>
    <property type="match status" value="1"/>
</dbReference>
<gene>
    <name evidence="2" type="ORF">MNBD_NITROSPINAE04-2087</name>
</gene>
<evidence type="ECO:0000313" key="2">
    <source>
        <dbReference type="EMBL" id="VAX26031.1"/>
    </source>
</evidence>